<proteinExistence type="predicted"/>
<protein>
    <recommendedName>
        <fullName evidence="1">DUF7153 domain-containing protein</fullName>
    </recommendedName>
</protein>
<reference evidence="2 4" key="2">
    <citation type="journal article" date="2013" name="Nature">
        <title>Insights into bilaterian evolution from three spiralian genomes.</title>
        <authorList>
            <person name="Simakov O."/>
            <person name="Marletaz F."/>
            <person name="Cho S.J."/>
            <person name="Edsinger-Gonzales E."/>
            <person name="Havlak P."/>
            <person name="Hellsten U."/>
            <person name="Kuo D.H."/>
            <person name="Larsson T."/>
            <person name="Lv J."/>
            <person name="Arendt D."/>
            <person name="Savage R."/>
            <person name="Osoegawa K."/>
            <person name="de Jong P."/>
            <person name="Grimwood J."/>
            <person name="Chapman J.A."/>
            <person name="Shapiro H."/>
            <person name="Aerts A."/>
            <person name="Otillar R.P."/>
            <person name="Terry A.Y."/>
            <person name="Boore J.L."/>
            <person name="Grigoriev I.V."/>
            <person name="Lindberg D.R."/>
            <person name="Seaver E.C."/>
            <person name="Weisblat D.A."/>
            <person name="Putnam N.H."/>
            <person name="Rokhsar D.S."/>
        </authorList>
    </citation>
    <scope>NUCLEOTIDE SEQUENCE</scope>
    <source>
        <strain evidence="2 4">I ESC-2004</strain>
    </source>
</reference>
<evidence type="ECO:0000313" key="3">
    <source>
        <dbReference type="EnsemblMetazoa" id="CapteP210438"/>
    </source>
</evidence>
<evidence type="ECO:0000259" key="1">
    <source>
        <dbReference type="Pfam" id="PF23672"/>
    </source>
</evidence>
<gene>
    <name evidence="2" type="ORF">CAPTEDRAFT_210438</name>
</gene>
<reference evidence="3" key="3">
    <citation type="submission" date="2015-06" db="UniProtKB">
        <authorList>
            <consortium name="EnsemblMetazoa"/>
        </authorList>
    </citation>
    <scope>IDENTIFICATION</scope>
</reference>
<dbReference type="EMBL" id="AMQN01011248">
    <property type="status" value="NOT_ANNOTATED_CDS"/>
    <property type="molecule type" value="Genomic_DNA"/>
</dbReference>
<keyword evidence="4" id="KW-1185">Reference proteome</keyword>
<name>R7TRS1_CAPTE</name>
<dbReference type="Pfam" id="PF23672">
    <property type="entry name" value="DUF7153"/>
    <property type="match status" value="1"/>
</dbReference>
<dbReference type="EMBL" id="KB308778">
    <property type="protein sequence ID" value="ELT96623.1"/>
    <property type="molecule type" value="Genomic_DNA"/>
</dbReference>
<dbReference type="PANTHER" id="PTHR22198">
    <property type="entry name" value="FERM DOMAIN-CONTAINING PROTEIN"/>
    <property type="match status" value="1"/>
</dbReference>
<dbReference type="EnsemblMetazoa" id="CapteT210438">
    <property type="protein sequence ID" value="CapteP210438"/>
    <property type="gene ID" value="CapteG210438"/>
</dbReference>
<dbReference type="OMA" id="AYILMCE"/>
<organism evidence="2">
    <name type="scientific">Capitella teleta</name>
    <name type="common">Polychaete worm</name>
    <dbReference type="NCBI Taxonomy" id="283909"/>
    <lineage>
        <taxon>Eukaryota</taxon>
        <taxon>Metazoa</taxon>
        <taxon>Spiralia</taxon>
        <taxon>Lophotrochozoa</taxon>
        <taxon>Annelida</taxon>
        <taxon>Polychaeta</taxon>
        <taxon>Sedentaria</taxon>
        <taxon>Scolecida</taxon>
        <taxon>Capitellidae</taxon>
        <taxon>Capitella</taxon>
    </lineage>
</organism>
<dbReference type="OrthoDB" id="6060890at2759"/>
<evidence type="ECO:0000313" key="4">
    <source>
        <dbReference type="Proteomes" id="UP000014760"/>
    </source>
</evidence>
<dbReference type="InterPro" id="IPR055577">
    <property type="entry name" value="DUF7153"/>
</dbReference>
<dbReference type="AlphaFoldDB" id="R7TRS1"/>
<dbReference type="HOGENOM" id="CLU_909860_0_0_1"/>
<sequence length="306" mass="34506">MPRALRQMITWYSCCVLVETSRFTPKSAESALKPGAVQLVCQRQRHRAENSMAADNTGSKGQHYLELTVVFDFFTDNPQKVLPLSESNHAENPFYDPYWGSIRAMQQNDQFLEGMLLRSVDSNAKFPYLHYVVFNNSAPLRSQRATSQDRMNGGAGGGGLVSSKELMLDSKNQLINILNSQGGYSEMFSFVDPNVALLPKRPSNPNTAYIVSAFRTSGNLPELDSNWSYWSGADYISSQTPSHLHLQRITFHKIKYSTQSSENFTYVLMCELGEALADVNKAREIVDSLKFRQCGYASLYTIDHFF</sequence>
<accession>R7TRS1</accession>
<reference evidence="4" key="1">
    <citation type="submission" date="2012-12" db="EMBL/GenBank/DDBJ databases">
        <authorList>
            <person name="Hellsten U."/>
            <person name="Grimwood J."/>
            <person name="Chapman J.A."/>
            <person name="Shapiro H."/>
            <person name="Aerts A."/>
            <person name="Otillar R.P."/>
            <person name="Terry A.Y."/>
            <person name="Boore J.L."/>
            <person name="Simakov O."/>
            <person name="Marletaz F."/>
            <person name="Cho S.-J."/>
            <person name="Edsinger-Gonzales E."/>
            <person name="Havlak P."/>
            <person name="Kuo D.-H."/>
            <person name="Larsson T."/>
            <person name="Lv J."/>
            <person name="Arendt D."/>
            <person name="Savage R."/>
            <person name="Osoegawa K."/>
            <person name="de Jong P."/>
            <person name="Lindberg D.R."/>
            <person name="Seaver E.C."/>
            <person name="Weisblat D.A."/>
            <person name="Putnam N.H."/>
            <person name="Grigoriev I.V."/>
            <person name="Rokhsar D.S."/>
        </authorList>
    </citation>
    <scope>NUCLEOTIDE SEQUENCE</scope>
    <source>
        <strain evidence="4">I ESC-2004</strain>
    </source>
</reference>
<dbReference type="PANTHER" id="PTHR22198:SF1">
    <property type="entry name" value="FERM DOMAIN-CONTAINING PROTEIN"/>
    <property type="match status" value="1"/>
</dbReference>
<feature type="domain" description="DUF7153" evidence="1">
    <location>
        <begin position="111"/>
        <end position="301"/>
    </location>
</feature>
<dbReference type="Proteomes" id="UP000014760">
    <property type="component" value="Unassembled WGS sequence"/>
</dbReference>
<evidence type="ECO:0000313" key="2">
    <source>
        <dbReference type="EMBL" id="ELT96623.1"/>
    </source>
</evidence>
<dbReference type="STRING" id="283909.R7TRS1"/>